<reference evidence="16" key="1">
    <citation type="submission" date="2013-08" db="EMBL/GenBank/DDBJ databases">
        <title>Genome sequencing of Arenimonas donghaensis.</title>
        <authorList>
            <person name="Chen F."/>
            <person name="Wang G."/>
        </authorList>
    </citation>
    <scope>NUCLEOTIDE SEQUENCE [LARGE SCALE GENOMIC DNA]</scope>
    <source>
        <strain evidence="16">HO3-R19</strain>
    </source>
</reference>
<name>A0A087MID8_9GAMM</name>
<dbReference type="AlphaFoldDB" id="A0A087MID8"/>
<evidence type="ECO:0000256" key="12">
    <source>
        <dbReference type="RuleBase" id="RU003357"/>
    </source>
</evidence>
<dbReference type="InterPro" id="IPR012910">
    <property type="entry name" value="Plug_dom"/>
</dbReference>
<gene>
    <name evidence="15" type="ORF">N788_03250</name>
</gene>
<keyword evidence="16" id="KW-1185">Reference proteome</keyword>
<evidence type="ECO:0000313" key="16">
    <source>
        <dbReference type="Proteomes" id="UP000029085"/>
    </source>
</evidence>
<organism evidence="15 16">
    <name type="scientific">Arenimonas donghaensis DSM 18148 = HO3-R19</name>
    <dbReference type="NCBI Taxonomy" id="1121014"/>
    <lineage>
        <taxon>Bacteria</taxon>
        <taxon>Pseudomonadati</taxon>
        <taxon>Pseudomonadota</taxon>
        <taxon>Gammaproteobacteria</taxon>
        <taxon>Lysobacterales</taxon>
        <taxon>Lysobacteraceae</taxon>
        <taxon>Arenimonas</taxon>
    </lineage>
</organism>
<dbReference type="PANTHER" id="PTHR30069">
    <property type="entry name" value="TONB-DEPENDENT OUTER MEMBRANE RECEPTOR"/>
    <property type="match status" value="1"/>
</dbReference>
<dbReference type="InterPro" id="IPR036942">
    <property type="entry name" value="Beta-barrel_TonB_sf"/>
</dbReference>
<evidence type="ECO:0000256" key="5">
    <source>
        <dbReference type="ARBA" id="ARBA00022692"/>
    </source>
</evidence>
<evidence type="ECO:0000256" key="4">
    <source>
        <dbReference type="ARBA" id="ARBA00022452"/>
    </source>
</evidence>
<dbReference type="InterPro" id="IPR039426">
    <property type="entry name" value="TonB-dep_rcpt-like"/>
</dbReference>
<evidence type="ECO:0000256" key="7">
    <source>
        <dbReference type="ARBA" id="ARBA00023077"/>
    </source>
</evidence>
<dbReference type="PATRIC" id="fig|1121014.3.peg.1328"/>
<keyword evidence="5 11" id="KW-0812">Transmembrane</keyword>
<dbReference type="SUPFAM" id="SSF56935">
    <property type="entry name" value="Porins"/>
    <property type="match status" value="1"/>
</dbReference>
<accession>A0A087MID8</accession>
<reference evidence="15 16" key="2">
    <citation type="journal article" date="2015" name="Stand. Genomic Sci.">
        <title>High quality draft genomic sequence of Arenimonas donghaensis DSM 18148(T).</title>
        <authorList>
            <person name="Chen F."/>
            <person name="Wang H."/>
            <person name="Cao Y."/>
            <person name="Li X."/>
            <person name="Wang G."/>
        </authorList>
    </citation>
    <scope>NUCLEOTIDE SEQUENCE [LARGE SCALE GENOMIC DNA]</scope>
    <source>
        <strain evidence="15 16">HO3-R19</strain>
    </source>
</reference>
<keyword evidence="7 12" id="KW-0798">TonB box</keyword>
<evidence type="ECO:0000256" key="8">
    <source>
        <dbReference type="ARBA" id="ARBA00023136"/>
    </source>
</evidence>
<dbReference type="InterPro" id="IPR037066">
    <property type="entry name" value="Plug_dom_sf"/>
</dbReference>
<keyword evidence="8 11" id="KW-0472">Membrane</keyword>
<keyword evidence="9" id="KW-0675">Receptor</keyword>
<evidence type="ECO:0000259" key="14">
    <source>
        <dbReference type="Pfam" id="PF07715"/>
    </source>
</evidence>
<evidence type="ECO:0008006" key="17">
    <source>
        <dbReference type="Google" id="ProtNLM"/>
    </source>
</evidence>
<protein>
    <recommendedName>
        <fullName evidence="17">TonB-dependent receptor</fullName>
    </recommendedName>
</protein>
<dbReference type="InterPro" id="IPR000531">
    <property type="entry name" value="Beta-barrel_TonB"/>
</dbReference>
<keyword evidence="3 11" id="KW-0813">Transport</keyword>
<dbReference type="CDD" id="cd01347">
    <property type="entry name" value="ligand_gated_channel"/>
    <property type="match status" value="1"/>
</dbReference>
<dbReference type="PROSITE" id="PS52016">
    <property type="entry name" value="TONB_DEPENDENT_REC_3"/>
    <property type="match status" value="1"/>
</dbReference>
<dbReference type="Pfam" id="PF00593">
    <property type="entry name" value="TonB_dep_Rec_b-barrel"/>
    <property type="match status" value="1"/>
</dbReference>
<evidence type="ECO:0000256" key="1">
    <source>
        <dbReference type="ARBA" id="ARBA00004571"/>
    </source>
</evidence>
<sequence>MNKMSLAPLALALAAALSPSTGDDTLRTLDAVVVVGSRSAEPVKQVVGAVSRIDREAMERRGVQGIEDLARLLPGVDVSADANRFGAQGFNVRGLEGNRVGVELDGVPLPDGFGVGQFALAGRDLVELGIVDRVEVLRGPASTLHGSKALAGVVAYWTLDPAEAAWSGEQARWQGTARAGAGSRDHSRWLSARMIARSDDQRLSALVSLGRRQGEQMKNSADDPAFAANPADFRNDSALARLSLDAGAMGRWSAIVERAEGRRTTDVQSQLFGPGRFATTYALTGDDRYERLRASLGGEWQQVGPLGPVRLLLYRQDSRSDQFSDQFRLADRATPFLSRRERRFVFGQESTGLEVNAQWRGEWLGLQHWQVFGIDLARHDYRGYRDGIETNLATGTSSNVIIGEVFPLRDFPNSRADEIGLFWQDEIRFGGQWALVPGLRWESYRLRAHPDRLWSDDNPGVVPVSLDNDQVTPKLGLRWNRGPLGLYAQYTRGFRAPPFSDVNIGLNLPTFNYIALPNPGLEPERSEGLELGLRWNGEFLAGTVAVYENRYRDLIESRANLGRNPSGQLVFQSVNRDRARIRGIELEGRWWLESLSAHARGWYLDAVASWAQGDDTSRSLPINSVPPPRASLGAGFESVDGRWGSELRLTGVEQVSRADQSAGPLFLPPGYSTWDLHAWASVGEQLRLNLSVFNLTNRTAWDWSALRGLPADADDIAFHSRPARGVSLGLVVDF</sequence>
<proteinExistence type="inferred from homology"/>
<evidence type="ECO:0000256" key="2">
    <source>
        <dbReference type="ARBA" id="ARBA00008143"/>
    </source>
</evidence>
<evidence type="ECO:0000256" key="10">
    <source>
        <dbReference type="ARBA" id="ARBA00023237"/>
    </source>
</evidence>
<keyword evidence="10 11" id="KW-0998">Cell outer membrane</keyword>
<evidence type="ECO:0000256" key="9">
    <source>
        <dbReference type="ARBA" id="ARBA00023170"/>
    </source>
</evidence>
<keyword evidence="4 11" id="KW-1134">Transmembrane beta strand</keyword>
<comment type="similarity">
    <text evidence="2">Belongs to the TonB-dependent receptor family. Hemoglobin/haptoglobin binding protein subfamily.</text>
</comment>
<feature type="domain" description="TonB-dependent receptor plug" evidence="14">
    <location>
        <begin position="43"/>
        <end position="153"/>
    </location>
</feature>
<dbReference type="GO" id="GO:0009279">
    <property type="term" value="C:cell outer membrane"/>
    <property type="evidence" value="ECO:0007669"/>
    <property type="project" value="UniProtKB-SubCell"/>
</dbReference>
<evidence type="ECO:0000313" key="15">
    <source>
        <dbReference type="EMBL" id="KFL36641.1"/>
    </source>
</evidence>
<comment type="caution">
    <text evidence="15">The sequence shown here is derived from an EMBL/GenBank/DDBJ whole genome shotgun (WGS) entry which is preliminary data.</text>
</comment>
<feature type="domain" description="TonB-dependent receptor-like beta-barrel" evidence="13">
    <location>
        <begin position="278"/>
        <end position="695"/>
    </location>
</feature>
<dbReference type="EMBL" id="AVCJ01000012">
    <property type="protein sequence ID" value="KFL36641.1"/>
    <property type="molecule type" value="Genomic_DNA"/>
</dbReference>
<evidence type="ECO:0000259" key="13">
    <source>
        <dbReference type="Pfam" id="PF00593"/>
    </source>
</evidence>
<evidence type="ECO:0000256" key="6">
    <source>
        <dbReference type="ARBA" id="ARBA00022729"/>
    </source>
</evidence>
<dbReference type="GO" id="GO:0015344">
    <property type="term" value="F:siderophore uptake transmembrane transporter activity"/>
    <property type="evidence" value="ECO:0007669"/>
    <property type="project" value="TreeGrafter"/>
</dbReference>
<comment type="subcellular location">
    <subcellularLocation>
        <location evidence="1 11">Cell outer membrane</location>
        <topology evidence="1 11">Multi-pass membrane protein</topology>
    </subcellularLocation>
</comment>
<evidence type="ECO:0000256" key="3">
    <source>
        <dbReference type="ARBA" id="ARBA00022448"/>
    </source>
</evidence>
<dbReference type="Pfam" id="PF07715">
    <property type="entry name" value="Plug"/>
    <property type="match status" value="1"/>
</dbReference>
<evidence type="ECO:0000256" key="11">
    <source>
        <dbReference type="PROSITE-ProRule" id="PRU01360"/>
    </source>
</evidence>
<dbReference type="Proteomes" id="UP000029085">
    <property type="component" value="Unassembled WGS sequence"/>
</dbReference>
<dbReference type="Gene3D" id="2.40.170.20">
    <property type="entry name" value="TonB-dependent receptor, beta-barrel domain"/>
    <property type="match status" value="1"/>
</dbReference>
<dbReference type="Gene3D" id="2.170.130.10">
    <property type="entry name" value="TonB-dependent receptor, plug domain"/>
    <property type="match status" value="1"/>
</dbReference>
<dbReference type="GO" id="GO:0044718">
    <property type="term" value="P:siderophore transmembrane transport"/>
    <property type="evidence" value="ECO:0007669"/>
    <property type="project" value="TreeGrafter"/>
</dbReference>
<dbReference type="PANTHER" id="PTHR30069:SF29">
    <property type="entry name" value="HEMOGLOBIN AND HEMOGLOBIN-HAPTOGLOBIN-BINDING PROTEIN 1-RELATED"/>
    <property type="match status" value="1"/>
</dbReference>
<keyword evidence="6" id="KW-0732">Signal</keyword>
<dbReference type="STRING" id="1121014.N788_03250"/>